<organism evidence="3 4">
    <name type="scientific">Candolleomyces eurysporus</name>
    <dbReference type="NCBI Taxonomy" id="2828524"/>
    <lineage>
        <taxon>Eukaryota</taxon>
        <taxon>Fungi</taxon>
        <taxon>Dikarya</taxon>
        <taxon>Basidiomycota</taxon>
        <taxon>Agaricomycotina</taxon>
        <taxon>Agaricomycetes</taxon>
        <taxon>Agaricomycetidae</taxon>
        <taxon>Agaricales</taxon>
        <taxon>Agaricineae</taxon>
        <taxon>Psathyrellaceae</taxon>
        <taxon>Candolleomyces</taxon>
    </lineage>
</organism>
<accession>A0A9W8IU31</accession>
<dbReference type="AlphaFoldDB" id="A0A9W8IU31"/>
<comment type="caution">
    <text evidence="3">The sequence shown here is derived from an EMBL/GenBank/DDBJ whole genome shotgun (WGS) entry which is preliminary data.</text>
</comment>
<keyword evidence="2" id="KW-0472">Membrane</keyword>
<dbReference type="OrthoDB" id="3233661at2759"/>
<gene>
    <name evidence="3" type="ORF">H1R20_g14367</name>
</gene>
<keyword evidence="2" id="KW-0812">Transmembrane</keyword>
<feature type="non-terminal residue" evidence="3">
    <location>
        <position position="1"/>
    </location>
</feature>
<dbReference type="Proteomes" id="UP001140091">
    <property type="component" value="Unassembled WGS sequence"/>
</dbReference>
<feature type="transmembrane region" description="Helical" evidence="2">
    <location>
        <begin position="63"/>
        <end position="87"/>
    </location>
</feature>
<proteinExistence type="predicted"/>
<evidence type="ECO:0000256" key="1">
    <source>
        <dbReference type="SAM" id="MobiDB-lite"/>
    </source>
</evidence>
<dbReference type="EMBL" id="JANBPK010001477">
    <property type="protein sequence ID" value="KAJ2922725.1"/>
    <property type="molecule type" value="Genomic_DNA"/>
</dbReference>
<feature type="region of interest" description="Disordered" evidence="1">
    <location>
        <begin position="92"/>
        <end position="112"/>
    </location>
</feature>
<protein>
    <submittedName>
        <fullName evidence="3">Uncharacterized protein</fullName>
    </submittedName>
</protein>
<evidence type="ECO:0000256" key="2">
    <source>
        <dbReference type="SAM" id="Phobius"/>
    </source>
</evidence>
<sequence>MIILDGDRGRDKIDSPFVGQTVRLPDRVTLRLTTSLPDYDASQQEHEVSQEPEKKKRRFDSSFWRAVVCSLVIYVALSLAIAVPLVVVRKEPKNKPRPKPPPGPPGYSLWSSDDATSPLPLQSLRESLSGHAVRCNVWDIAEDSSSNPLLLSTSQYKLPPQGLITVRSNISYDSDIFSGINGSLAVNLNQDKKEKNVLFIVNVLSSTRAVRDLTNVCFTDTGPNRGLTIYAPKELDSPDATLSFAIQVLLPVSVSIETFKTYLPLFSQTFGELRPQVWFDRLTIEGTNNFISCGKLAGSHISVKNVLANVQGSFNVTDRLTLDTVRGWGFQCTDSFVQTTYSHDRAISANIILTQTPSCLQPSFLSMDTGYSPISANITLATTAPGNAEFQPSFVTQVKTFNGGIDVDILHDKHTPSSSLSLQVQNALAESNVRLDSKFEGMFNVQTKLDQVTIRNGTISRGGGKSAAKERVISFDQRSPGRAMGWVGWGQRQPQRTFGQGRIEIVSSLSPITLDLG</sequence>
<evidence type="ECO:0000313" key="4">
    <source>
        <dbReference type="Proteomes" id="UP001140091"/>
    </source>
</evidence>
<name>A0A9W8IU31_9AGAR</name>
<keyword evidence="4" id="KW-1185">Reference proteome</keyword>
<keyword evidence="2" id="KW-1133">Transmembrane helix</keyword>
<evidence type="ECO:0000313" key="3">
    <source>
        <dbReference type="EMBL" id="KAJ2922725.1"/>
    </source>
</evidence>
<reference evidence="3" key="1">
    <citation type="submission" date="2022-06" db="EMBL/GenBank/DDBJ databases">
        <title>Genome Sequence of Candolleomyces eurysporus.</title>
        <authorList>
            <person name="Buettner E."/>
        </authorList>
    </citation>
    <scope>NUCLEOTIDE SEQUENCE</scope>
    <source>
        <strain evidence="3">VTCC 930004</strain>
    </source>
</reference>